<evidence type="ECO:0000256" key="4">
    <source>
        <dbReference type="ARBA" id="ARBA00024667"/>
    </source>
</evidence>
<dbReference type="GO" id="GO:0006457">
    <property type="term" value="P:protein folding"/>
    <property type="evidence" value="ECO:0007669"/>
    <property type="project" value="InterPro"/>
</dbReference>
<comment type="subunit">
    <text evidence="2">Heterohexamer of two PFD-alpha type and four PFD-beta type subunits.</text>
</comment>
<dbReference type="GO" id="GO:0051082">
    <property type="term" value="F:unfolded protein binding"/>
    <property type="evidence" value="ECO:0007669"/>
    <property type="project" value="InterPro"/>
</dbReference>
<dbReference type="EMBL" id="NCKU01004462">
    <property type="protein sequence ID" value="RWS05900.1"/>
    <property type="molecule type" value="Genomic_DNA"/>
</dbReference>
<keyword evidence="3" id="KW-0143">Chaperone</keyword>
<evidence type="ECO:0000313" key="10">
    <source>
        <dbReference type="Proteomes" id="UP000285301"/>
    </source>
</evidence>
<reference evidence="9" key="2">
    <citation type="submission" date="2018-11" db="EMBL/GenBank/DDBJ databases">
        <title>Trombidioid mite genomics.</title>
        <authorList>
            <person name="Dong X."/>
        </authorList>
    </citation>
    <scope>NUCLEOTIDE SEQUENCE</scope>
    <source>
        <strain evidence="9">UoL-WK</strain>
    </source>
</reference>
<dbReference type="GO" id="GO:0016272">
    <property type="term" value="C:prefoldin complex"/>
    <property type="evidence" value="ECO:0007669"/>
    <property type="project" value="InterPro"/>
</dbReference>
<keyword evidence="5" id="KW-0175">Coiled coil</keyword>
<evidence type="ECO:0000256" key="6">
    <source>
        <dbReference type="SAM" id="MobiDB-lite"/>
    </source>
</evidence>
<accession>A0A3S3NMZ2</accession>
<feature type="region of interest" description="Disordered" evidence="6">
    <location>
        <begin position="136"/>
        <end position="156"/>
    </location>
</feature>
<dbReference type="STRING" id="1965070.A0A3S3NMZ2"/>
<evidence type="ECO:0000256" key="3">
    <source>
        <dbReference type="ARBA" id="ARBA00023186"/>
    </source>
</evidence>
<dbReference type="AlphaFoldDB" id="A0A3S3NMZ2"/>
<dbReference type="Pfam" id="PF01920">
    <property type="entry name" value="Prefoldin_2"/>
    <property type="match status" value="1"/>
</dbReference>
<proteinExistence type="inferred from homology"/>
<dbReference type="Gene3D" id="1.10.287.370">
    <property type="match status" value="1"/>
</dbReference>
<dbReference type="CDD" id="cd23163">
    <property type="entry name" value="Prefoldin_2"/>
    <property type="match status" value="1"/>
</dbReference>
<reference evidence="9 10" key="1">
    <citation type="journal article" date="2018" name="Gigascience">
        <title>Genomes of trombidid mites reveal novel predicted allergens and laterally-transferred genes associated with secondary metabolism.</title>
        <authorList>
            <person name="Dong X."/>
            <person name="Chaisiri K."/>
            <person name="Xia D."/>
            <person name="Armstrong S.D."/>
            <person name="Fang Y."/>
            <person name="Donnelly M.J."/>
            <person name="Kadowaki T."/>
            <person name="McGarry J.W."/>
            <person name="Darby A.C."/>
            <person name="Makepeace B.L."/>
        </authorList>
    </citation>
    <scope>NUCLEOTIDE SEQUENCE [LARGE SCALE GENOMIC DNA]</scope>
    <source>
        <strain evidence="9">UoL-WK</strain>
    </source>
</reference>
<dbReference type="SUPFAM" id="SSF46579">
    <property type="entry name" value="Prefoldin"/>
    <property type="match status" value="1"/>
</dbReference>
<feature type="compositionally biased region" description="Polar residues" evidence="6">
    <location>
        <begin position="138"/>
        <end position="156"/>
    </location>
</feature>
<evidence type="ECO:0000256" key="5">
    <source>
        <dbReference type="SAM" id="Coils"/>
    </source>
</evidence>
<dbReference type="FunFam" id="1.10.287.370:FF:000002">
    <property type="entry name" value="Prefoldin subunit 2"/>
    <property type="match status" value="1"/>
</dbReference>
<evidence type="ECO:0000313" key="9">
    <source>
        <dbReference type="EMBL" id="RWS05900.1"/>
    </source>
</evidence>
<evidence type="ECO:0000313" key="8">
    <source>
        <dbReference type="EMBL" id="RWS05810.1"/>
    </source>
</evidence>
<evidence type="ECO:0000256" key="2">
    <source>
        <dbReference type="ARBA" id="ARBA00011695"/>
    </source>
</evidence>
<dbReference type="PANTHER" id="PTHR13303">
    <property type="entry name" value="PREFOLDIN SUBUNIT 2"/>
    <property type="match status" value="1"/>
</dbReference>
<evidence type="ECO:0000313" key="7">
    <source>
        <dbReference type="EMBL" id="RWS04612.1"/>
    </source>
</evidence>
<comment type="function">
    <text evidence="4">Binds specifically to cytosolic chaperonin (c-CPN) and transfers target proteins to it. Binds to nascent polypeptide chain and promotes folding in an environment in which there are many competing pathways for nonnative proteins.</text>
</comment>
<comment type="caution">
    <text evidence="9">The sequence shown here is derived from an EMBL/GenBank/DDBJ whole genome shotgun (WGS) entry which is preliminary data.</text>
</comment>
<sequence>MSESSAKAVKSKIKPLNNEQIIAGFNQLRNEQRNLASKVVEFEADLNEHNLVIEALKEVDQSRKCFRMIGGILVERNVGQVLPSLIENKESISKLIENYKSEIVKKGKEINEYMDRHNIQIRQEPIAEQTIKEEVENAGTSENQPSSSGVLVASNN</sequence>
<dbReference type="EMBL" id="NCKU01005403">
    <property type="protein sequence ID" value="RWS04612.1"/>
    <property type="molecule type" value="Genomic_DNA"/>
</dbReference>
<dbReference type="OrthoDB" id="29646at2759"/>
<protein>
    <submittedName>
        <fullName evidence="9">Prefoldin subunit 2-like protein</fullName>
    </submittedName>
</protein>
<evidence type="ECO:0000256" key="1">
    <source>
        <dbReference type="ARBA" id="ARBA00008045"/>
    </source>
</evidence>
<comment type="similarity">
    <text evidence="1">Belongs to the prefoldin subunit beta family.</text>
</comment>
<organism evidence="9 10">
    <name type="scientific">Dinothrombium tinctorium</name>
    <dbReference type="NCBI Taxonomy" id="1965070"/>
    <lineage>
        <taxon>Eukaryota</taxon>
        <taxon>Metazoa</taxon>
        <taxon>Ecdysozoa</taxon>
        <taxon>Arthropoda</taxon>
        <taxon>Chelicerata</taxon>
        <taxon>Arachnida</taxon>
        <taxon>Acari</taxon>
        <taxon>Acariformes</taxon>
        <taxon>Trombidiformes</taxon>
        <taxon>Prostigmata</taxon>
        <taxon>Anystina</taxon>
        <taxon>Parasitengona</taxon>
        <taxon>Trombidioidea</taxon>
        <taxon>Trombidiidae</taxon>
        <taxon>Dinothrombium</taxon>
    </lineage>
</organism>
<feature type="coiled-coil region" evidence="5">
    <location>
        <begin position="25"/>
        <end position="59"/>
    </location>
</feature>
<dbReference type="InterPro" id="IPR027235">
    <property type="entry name" value="PFD2"/>
</dbReference>
<dbReference type="InterPro" id="IPR002777">
    <property type="entry name" value="PFD_beta-like"/>
</dbReference>
<dbReference type="InterPro" id="IPR009053">
    <property type="entry name" value="Prefoldin"/>
</dbReference>
<dbReference type="EMBL" id="NCKU01004534">
    <property type="protein sequence ID" value="RWS05810.1"/>
    <property type="molecule type" value="Genomic_DNA"/>
</dbReference>
<name>A0A3S3NMZ2_9ACAR</name>
<dbReference type="Proteomes" id="UP000285301">
    <property type="component" value="Unassembled WGS sequence"/>
</dbReference>
<keyword evidence="10" id="KW-1185">Reference proteome</keyword>
<gene>
    <name evidence="7" type="ORF">B4U79_03408</name>
    <name evidence="9" type="ORF">B4U79_08992</name>
    <name evidence="8" type="ORF">B4U79_15703</name>
</gene>